<dbReference type="EMBL" id="CP064936">
    <property type="protein sequence ID" value="QQA00279.1"/>
    <property type="molecule type" value="Genomic_DNA"/>
</dbReference>
<dbReference type="SUPFAM" id="SSF56300">
    <property type="entry name" value="Metallo-dependent phosphatases"/>
    <property type="match status" value="1"/>
</dbReference>
<dbReference type="InterPro" id="IPR029052">
    <property type="entry name" value="Metallo-depent_PP-like"/>
</dbReference>
<dbReference type="AlphaFoldDB" id="A0A7T3V4K0"/>
<proteinExistence type="predicted"/>
<sequence>MPVSSGLTYDFFSSLCTGNFPSETELIESMDTAVSVLESESSLYRPAADDGTPGGLLDFTGSDVPVIVVPDLHGRYKFLLDLLSSDSSVIRFVPSGMNVLEALGEGLLKIVCLGDGIHSETDDASERWKKCYEEWEHGNFCGSAMCDEMHRNVSTMGIVVELKKAFPENFHFLKGNHENIMNEFGNGNYPFRKFSLEGEITRSFMQYMFGDAVLHLIDCFEKTLPLCAVFKNFALSHAEPVSAFTRSEIINCRKNSSVIEGLTWTPNGSALEGSVVSTFESVNPGAETSGSVWIGGHRPVRGKFSLRQNGSYVQIHNPYEMNVALCSPQNKFNPQEDIVSV</sequence>
<dbReference type="Gene3D" id="3.60.21.10">
    <property type="match status" value="1"/>
</dbReference>
<accession>A0A7T3V4K0</accession>
<name>A0A7T3V4K0_9SPIR</name>
<keyword evidence="3" id="KW-1185">Reference proteome</keyword>
<gene>
    <name evidence="2" type="ORF">IWA51_08330</name>
</gene>
<dbReference type="RefSeq" id="WP_198442081.1">
    <property type="nucleotide sequence ID" value="NZ_CBCSHE010000001.1"/>
</dbReference>
<protein>
    <recommendedName>
        <fullName evidence="1">Serine/threonine specific protein phosphatases domain-containing protein</fullName>
    </recommendedName>
</protein>
<feature type="domain" description="Serine/threonine specific protein phosphatases" evidence="1">
    <location>
        <begin position="173"/>
        <end position="178"/>
    </location>
</feature>
<reference evidence="2 3" key="1">
    <citation type="submission" date="2020-11" db="EMBL/GenBank/DDBJ databases">
        <title>Treponema Peruensis nv. sp., first commensal Treponema isolated from human feces.</title>
        <authorList>
            <person name="Belkhou C."/>
            <person name="Raes J."/>
        </authorList>
    </citation>
    <scope>NUCLEOTIDE SEQUENCE [LARGE SCALE GENOMIC DNA]</scope>
    <source>
        <strain evidence="2 3">RCC2812</strain>
    </source>
</reference>
<dbReference type="KEGG" id="tper:IWA51_08330"/>
<dbReference type="InterPro" id="IPR006186">
    <property type="entry name" value="Ser/Thr-sp_prot-phosphatase"/>
</dbReference>
<evidence type="ECO:0000313" key="3">
    <source>
        <dbReference type="Proteomes" id="UP000595224"/>
    </source>
</evidence>
<evidence type="ECO:0000313" key="2">
    <source>
        <dbReference type="EMBL" id="QQA00279.1"/>
    </source>
</evidence>
<dbReference type="PROSITE" id="PS00125">
    <property type="entry name" value="SER_THR_PHOSPHATASE"/>
    <property type="match status" value="1"/>
</dbReference>
<dbReference type="GO" id="GO:0016787">
    <property type="term" value="F:hydrolase activity"/>
    <property type="evidence" value="ECO:0007669"/>
    <property type="project" value="InterPro"/>
</dbReference>
<organism evidence="2 3">
    <name type="scientific">Treponema peruense</name>
    <dbReference type="NCBI Taxonomy" id="2787628"/>
    <lineage>
        <taxon>Bacteria</taxon>
        <taxon>Pseudomonadati</taxon>
        <taxon>Spirochaetota</taxon>
        <taxon>Spirochaetia</taxon>
        <taxon>Spirochaetales</taxon>
        <taxon>Treponemataceae</taxon>
        <taxon>Treponema</taxon>
    </lineage>
</organism>
<dbReference type="Proteomes" id="UP000595224">
    <property type="component" value="Chromosome"/>
</dbReference>
<evidence type="ECO:0000259" key="1">
    <source>
        <dbReference type="PROSITE" id="PS00125"/>
    </source>
</evidence>